<dbReference type="EMBL" id="DF237159">
    <property type="protein sequence ID" value="GAQ84876.1"/>
    <property type="molecule type" value="Genomic_DNA"/>
</dbReference>
<dbReference type="Pfam" id="PF03893">
    <property type="entry name" value="Lipase3_N"/>
    <property type="match status" value="1"/>
</dbReference>
<dbReference type="InterPro" id="IPR029058">
    <property type="entry name" value="AB_hydrolase_fold"/>
</dbReference>
<evidence type="ECO:0000256" key="1">
    <source>
        <dbReference type="SAM" id="MobiDB-lite"/>
    </source>
</evidence>
<evidence type="ECO:0000313" key="5">
    <source>
        <dbReference type="Proteomes" id="UP000054558"/>
    </source>
</evidence>
<feature type="region of interest" description="Disordered" evidence="1">
    <location>
        <begin position="610"/>
        <end position="636"/>
    </location>
</feature>
<sequence length="897" mass="96930">MLRAWWITVTCKKRVVNQHGWSCGGHCCRGGPFPVLLWPLHQSPPLASQTAQRSPTEWSPNGGRGVCSWALTRVCVSYQFEHFECGSFRAKPWRPPSAWAEAVATLGETLRFTYSETLGKWPLVDLAFGINWLTRTKGHTDVAAVYAGPGSVQLRGPDAIAHIQELLRLLNICILFKRPFPIFLESTGFKADQILLREGTAGLLKPAFVVIRDDANKTVLLIIRGTYSMKDTLTAVTGSSVPYHHIVTRVPPSGKGDVIVDRVVTGHAHCGMVASARWIGQRAAGVMEEVLKANPGYRLKIVGHSLGGGTASLLAYSLREKACFGGTEVVAFAPAACMTWDLSESGRPFVTSVINGFDLVPTFSCASVDDLRADVTASAWWPEFRSQMDQIRVLRLLMGGADLMGRGLSQLGHVPSLIGNSAGVVWRPVSSGARTAVSAVASVRPKLSWSGLACGGVRNRVNTPPPIPEEHPPEPGEGGFVMEMEREGGAEVRENLGGVIGSLSRSQSVGNLSEGGTSSGEGTPRHSRSRSVSRIDLTRQEEVTGLAAILNDVGRQTARDEGINDSDDEEEEAASIRSDASGLDRMQAELEALQAELDAKDEGERLSLGIETGPLETVDGLENESEEEPVKRAVGSEEWLQEKTRFFPPGKIMHIVRGPRGARDEPSKQGFQAEGSGDGNGTGTGTGNGTSLPEGKGAVPPKFSFAAELMRAWRPQAVPDAKPREGEPENSEEVPFFCRDVKLDVGDEIEVDAAVIEEGLPLSSGFGSPIEIEDRSRGESGIEGGNEGTTSSRNPLEGASAKHEPFVLRKRKESEQEAEQLGNGTSTSSTGEKGGTTAESSSASHNEREESFVYRLFSTDKKLYGKIWLSRSMVMDHYMPHYRRCLQEALVALEQDH</sequence>
<dbReference type="CDD" id="cd00519">
    <property type="entry name" value="Lipase_3"/>
    <property type="match status" value="1"/>
</dbReference>
<feature type="compositionally biased region" description="Acidic residues" evidence="1">
    <location>
        <begin position="563"/>
        <end position="573"/>
    </location>
</feature>
<dbReference type="Pfam" id="PF01764">
    <property type="entry name" value="Lipase_3"/>
    <property type="match status" value="1"/>
</dbReference>
<dbReference type="OrthoDB" id="438440at2759"/>
<feature type="domain" description="Mono-/di-acylglycerol lipase N-terminal" evidence="3">
    <location>
        <begin position="96"/>
        <end position="161"/>
    </location>
</feature>
<evidence type="ECO:0000259" key="3">
    <source>
        <dbReference type="Pfam" id="PF03893"/>
    </source>
</evidence>
<dbReference type="SUPFAM" id="SSF53474">
    <property type="entry name" value="alpha/beta-Hydrolases"/>
    <property type="match status" value="1"/>
</dbReference>
<protein>
    <submittedName>
        <fullName evidence="4">Lipase class 3 family protein</fullName>
    </submittedName>
</protein>
<evidence type="ECO:0000259" key="2">
    <source>
        <dbReference type="Pfam" id="PF01764"/>
    </source>
</evidence>
<dbReference type="Proteomes" id="UP000054558">
    <property type="component" value="Unassembled WGS sequence"/>
</dbReference>
<dbReference type="PANTHER" id="PTHR46023:SF6">
    <property type="entry name" value="LIPASE CLASS 3 FAMILY PROTEIN"/>
    <property type="match status" value="1"/>
</dbReference>
<feature type="region of interest" description="Disordered" evidence="1">
    <location>
        <begin position="766"/>
        <end position="849"/>
    </location>
</feature>
<reference evidence="4 5" key="1">
    <citation type="journal article" date="2014" name="Nat. Commun.">
        <title>Klebsormidium flaccidum genome reveals primary factors for plant terrestrial adaptation.</title>
        <authorList>
            <person name="Hori K."/>
            <person name="Maruyama F."/>
            <person name="Fujisawa T."/>
            <person name="Togashi T."/>
            <person name="Yamamoto N."/>
            <person name="Seo M."/>
            <person name="Sato S."/>
            <person name="Yamada T."/>
            <person name="Mori H."/>
            <person name="Tajima N."/>
            <person name="Moriyama T."/>
            <person name="Ikeuchi M."/>
            <person name="Watanabe M."/>
            <person name="Wada H."/>
            <person name="Kobayashi K."/>
            <person name="Saito M."/>
            <person name="Masuda T."/>
            <person name="Sasaki-Sekimoto Y."/>
            <person name="Mashiguchi K."/>
            <person name="Awai K."/>
            <person name="Shimojima M."/>
            <person name="Masuda S."/>
            <person name="Iwai M."/>
            <person name="Nobusawa T."/>
            <person name="Narise T."/>
            <person name="Kondo S."/>
            <person name="Saito H."/>
            <person name="Sato R."/>
            <person name="Murakawa M."/>
            <person name="Ihara Y."/>
            <person name="Oshima-Yamada Y."/>
            <person name="Ohtaka K."/>
            <person name="Satoh M."/>
            <person name="Sonobe K."/>
            <person name="Ishii M."/>
            <person name="Ohtani R."/>
            <person name="Kanamori-Sato M."/>
            <person name="Honoki R."/>
            <person name="Miyazaki D."/>
            <person name="Mochizuki H."/>
            <person name="Umetsu J."/>
            <person name="Higashi K."/>
            <person name="Shibata D."/>
            <person name="Kamiya Y."/>
            <person name="Sato N."/>
            <person name="Nakamura Y."/>
            <person name="Tabata S."/>
            <person name="Ida S."/>
            <person name="Kurokawa K."/>
            <person name="Ohta H."/>
        </authorList>
    </citation>
    <scope>NUCLEOTIDE SEQUENCE [LARGE SCALE GENOMIC DNA]</scope>
    <source>
        <strain evidence="4 5">NIES-2285</strain>
    </source>
</reference>
<proteinExistence type="predicted"/>
<keyword evidence="5" id="KW-1185">Reference proteome</keyword>
<dbReference type="PANTHER" id="PTHR46023">
    <property type="entry name" value="LIPASE CLASS 3 PROTEIN-LIKE"/>
    <property type="match status" value="1"/>
</dbReference>
<organism evidence="4 5">
    <name type="scientific">Klebsormidium nitens</name>
    <name type="common">Green alga</name>
    <name type="synonym">Ulothrix nitens</name>
    <dbReference type="NCBI Taxonomy" id="105231"/>
    <lineage>
        <taxon>Eukaryota</taxon>
        <taxon>Viridiplantae</taxon>
        <taxon>Streptophyta</taxon>
        <taxon>Klebsormidiophyceae</taxon>
        <taxon>Klebsormidiales</taxon>
        <taxon>Klebsormidiaceae</taxon>
        <taxon>Klebsormidium</taxon>
    </lineage>
</organism>
<feature type="domain" description="Fungal lipase-type" evidence="2">
    <location>
        <begin position="221"/>
        <end position="364"/>
    </location>
</feature>
<gene>
    <name evidence="4" type="ORF">KFL_002100060</name>
</gene>
<dbReference type="GO" id="GO:0016042">
    <property type="term" value="P:lipid catabolic process"/>
    <property type="evidence" value="ECO:0007669"/>
    <property type="project" value="InterPro"/>
</dbReference>
<dbReference type="InterPro" id="IPR002921">
    <property type="entry name" value="Fungal_lipase-type"/>
</dbReference>
<feature type="region of interest" description="Disordered" evidence="1">
    <location>
        <begin position="656"/>
        <end position="703"/>
    </location>
</feature>
<feature type="region of interest" description="Disordered" evidence="1">
    <location>
        <begin position="502"/>
        <end position="538"/>
    </location>
</feature>
<dbReference type="AlphaFoldDB" id="A0A1Y1I860"/>
<feature type="compositionally biased region" description="Basic and acidic residues" evidence="1">
    <location>
        <begin position="800"/>
        <end position="815"/>
    </location>
</feature>
<feature type="compositionally biased region" description="Low complexity" evidence="1">
    <location>
        <begin position="822"/>
        <end position="842"/>
    </location>
</feature>
<dbReference type="InterPro" id="IPR005592">
    <property type="entry name" value="Mono/diacylglycerol_lipase_N"/>
</dbReference>
<feature type="region of interest" description="Disordered" evidence="1">
    <location>
        <begin position="716"/>
        <end position="735"/>
    </location>
</feature>
<evidence type="ECO:0000313" key="4">
    <source>
        <dbReference type="EMBL" id="GAQ84876.1"/>
    </source>
</evidence>
<feature type="region of interest" description="Disordered" evidence="1">
    <location>
        <begin position="557"/>
        <end position="582"/>
    </location>
</feature>
<name>A0A1Y1I860_KLENI</name>
<feature type="compositionally biased region" description="Gly residues" evidence="1">
    <location>
        <begin position="676"/>
        <end position="688"/>
    </location>
</feature>
<accession>A0A1Y1I860</accession>
<dbReference type="Gene3D" id="3.40.50.1820">
    <property type="entry name" value="alpha/beta hydrolase"/>
    <property type="match status" value="1"/>
</dbReference>